<gene>
    <name evidence="1" type="ORF">MENTE1834_LOCUS36078</name>
</gene>
<reference evidence="1" key="1">
    <citation type="submission" date="2023-11" db="EMBL/GenBank/DDBJ databases">
        <authorList>
            <person name="Poullet M."/>
        </authorList>
    </citation>
    <scope>NUCLEOTIDE SEQUENCE</scope>
    <source>
        <strain evidence="1">E1834</strain>
    </source>
</reference>
<evidence type="ECO:0000313" key="1">
    <source>
        <dbReference type="EMBL" id="CAK5088428.1"/>
    </source>
</evidence>
<name>A0ACB1AB23_MELEN</name>
<comment type="caution">
    <text evidence="1">The sequence shown here is derived from an EMBL/GenBank/DDBJ whole genome shotgun (WGS) entry which is preliminary data.</text>
</comment>
<dbReference type="Proteomes" id="UP001497535">
    <property type="component" value="Unassembled WGS sequence"/>
</dbReference>
<accession>A0ACB1AB23</accession>
<organism evidence="1 2">
    <name type="scientific">Meloidogyne enterolobii</name>
    <name type="common">Root-knot nematode worm</name>
    <name type="synonym">Meloidogyne mayaguensis</name>
    <dbReference type="NCBI Taxonomy" id="390850"/>
    <lineage>
        <taxon>Eukaryota</taxon>
        <taxon>Metazoa</taxon>
        <taxon>Ecdysozoa</taxon>
        <taxon>Nematoda</taxon>
        <taxon>Chromadorea</taxon>
        <taxon>Rhabditida</taxon>
        <taxon>Tylenchina</taxon>
        <taxon>Tylenchomorpha</taxon>
        <taxon>Tylenchoidea</taxon>
        <taxon>Meloidogynidae</taxon>
        <taxon>Meloidogyninae</taxon>
        <taxon>Meloidogyne</taxon>
    </lineage>
</organism>
<keyword evidence="2" id="KW-1185">Reference proteome</keyword>
<evidence type="ECO:0000313" key="2">
    <source>
        <dbReference type="Proteomes" id="UP001497535"/>
    </source>
</evidence>
<proteinExistence type="predicted"/>
<dbReference type="EMBL" id="CAVMJV010000071">
    <property type="protein sequence ID" value="CAK5088428.1"/>
    <property type="molecule type" value="Genomic_DNA"/>
</dbReference>
<protein>
    <submittedName>
        <fullName evidence="1">Uncharacterized protein</fullName>
    </submittedName>
</protein>
<sequence>MKEFPKKNPEDLTKDDISQILGLENKLNKTVLFYKPKNELMPEICFMYYDEDGDQEKAFKNNRIKNLVICKFKNCNVLLVHPGGSINHKTRKRHHAPESTPQISKFLPKKTTQEDKSEITKILAEFCIESGSSFHFATSLSIRNLIIKANNLG</sequence>